<feature type="transmembrane region" description="Helical" evidence="1">
    <location>
        <begin position="82"/>
        <end position="108"/>
    </location>
</feature>
<reference evidence="2 3" key="1">
    <citation type="submission" date="2019-09" db="EMBL/GenBank/DDBJ databases">
        <title>Phylogeny of genus Pseudoclavibacter and closely related genus.</title>
        <authorList>
            <person name="Li Y."/>
        </authorList>
    </citation>
    <scope>NUCLEOTIDE SEQUENCE [LARGE SCALE GENOMIC DNA]</scope>
    <source>
        <strain evidence="2 3">THG-MD12</strain>
    </source>
</reference>
<keyword evidence="3" id="KW-1185">Reference proteome</keyword>
<feature type="transmembrane region" description="Helical" evidence="1">
    <location>
        <begin position="185"/>
        <end position="206"/>
    </location>
</feature>
<comment type="caution">
    <text evidence="2">The sequence shown here is derived from an EMBL/GenBank/DDBJ whole genome shotgun (WGS) entry which is preliminary data.</text>
</comment>
<evidence type="ECO:0000313" key="3">
    <source>
        <dbReference type="Proteomes" id="UP000490386"/>
    </source>
</evidence>
<evidence type="ECO:0000313" key="2">
    <source>
        <dbReference type="EMBL" id="KAB1638982.1"/>
    </source>
</evidence>
<name>A0A7J5B478_9MICO</name>
<feature type="transmembrane region" description="Helical" evidence="1">
    <location>
        <begin position="50"/>
        <end position="70"/>
    </location>
</feature>
<evidence type="ECO:0000256" key="1">
    <source>
        <dbReference type="SAM" id="Phobius"/>
    </source>
</evidence>
<dbReference type="RefSeq" id="WP_151422018.1">
    <property type="nucleotide sequence ID" value="NZ_WBJX01000001.1"/>
</dbReference>
<keyword evidence="1" id="KW-0472">Membrane</keyword>
<sequence length="283" mass="30690">MFERLTRGAREKGVLAELSSASIAVTVLVGVWTLYTVADISQFPYDASTWSYVGMGAPALLGIWLSVELLGPQTKQPFLGRFMVRTLVVGPLLFTAALLVGAVLLVVLTLTGGIVPVLNEASSPVAEVLLNVFLTWLIGIAAVMLGALVGLVFIVLPVLSWRDPARAAEINGEEVPKGRLAQARIVRLTFSGMLMLVFLAPALWVAGEDNARADSAPEAFVNVWRAVVEFEPSWWDRYLYDVLWVLGMLSALLLVASVVAVIILQRPKKGMSRVERATYRGGK</sequence>
<proteinExistence type="predicted"/>
<accession>A0A7J5B478</accession>
<dbReference type="OrthoDB" id="5110004at2"/>
<keyword evidence="1" id="KW-1133">Transmembrane helix</keyword>
<dbReference type="AlphaFoldDB" id="A0A7J5B478"/>
<organism evidence="2 3">
    <name type="scientific">Pseudoclavibacter terrae</name>
    <dbReference type="NCBI Taxonomy" id="1530195"/>
    <lineage>
        <taxon>Bacteria</taxon>
        <taxon>Bacillati</taxon>
        <taxon>Actinomycetota</taxon>
        <taxon>Actinomycetes</taxon>
        <taxon>Micrococcales</taxon>
        <taxon>Microbacteriaceae</taxon>
        <taxon>Pseudoclavibacter</taxon>
    </lineage>
</organism>
<feature type="transmembrane region" description="Helical" evidence="1">
    <location>
        <begin position="21"/>
        <end position="38"/>
    </location>
</feature>
<dbReference type="Proteomes" id="UP000490386">
    <property type="component" value="Unassembled WGS sequence"/>
</dbReference>
<feature type="transmembrane region" description="Helical" evidence="1">
    <location>
        <begin position="128"/>
        <end position="156"/>
    </location>
</feature>
<keyword evidence="1" id="KW-0812">Transmembrane</keyword>
<protein>
    <submittedName>
        <fullName evidence="2">Uncharacterized protein</fullName>
    </submittedName>
</protein>
<feature type="transmembrane region" description="Helical" evidence="1">
    <location>
        <begin position="242"/>
        <end position="264"/>
    </location>
</feature>
<dbReference type="EMBL" id="WBJX01000001">
    <property type="protein sequence ID" value="KAB1638982.1"/>
    <property type="molecule type" value="Genomic_DNA"/>
</dbReference>
<gene>
    <name evidence="2" type="ORF">F8O03_01110</name>
</gene>